<keyword evidence="2" id="KW-1185">Reference proteome</keyword>
<gene>
    <name evidence="1" type="ORF">XAT740_LOCUS17676</name>
</gene>
<dbReference type="InterPro" id="IPR011992">
    <property type="entry name" value="EF-hand-dom_pair"/>
</dbReference>
<organism evidence="1 2">
    <name type="scientific">Adineta ricciae</name>
    <name type="common">Rotifer</name>
    <dbReference type="NCBI Taxonomy" id="249248"/>
    <lineage>
        <taxon>Eukaryota</taxon>
        <taxon>Metazoa</taxon>
        <taxon>Spiralia</taxon>
        <taxon>Gnathifera</taxon>
        <taxon>Rotifera</taxon>
        <taxon>Eurotatoria</taxon>
        <taxon>Bdelloidea</taxon>
        <taxon>Adinetida</taxon>
        <taxon>Adinetidae</taxon>
        <taxon>Adineta</taxon>
    </lineage>
</organism>
<protein>
    <recommendedName>
        <fullName evidence="3">EF-hand domain-containing protein</fullName>
    </recommendedName>
</protein>
<proteinExistence type="predicted"/>
<dbReference type="EMBL" id="CAJNOR010001159">
    <property type="protein sequence ID" value="CAF1087903.1"/>
    <property type="molecule type" value="Genomic_DNA"/>
</dbReference>
<sequence>MISLFRSRLPPQLIPSQITRLSDQSKLSFEEVQQWHDRFLLCYPYGYVSFEEFRIYLKRLHIYNGNYPYQYDQIPKRILKQLFYKFKTSGNKRLHFEEFFRFNMLIAEESDEIKLTFLLKLFDQEKKYYYYYSREDIHQIFTTLFHLFNISPSNDGLLQRIDTILTRLHLNDSNVKICWNTFCVSILNQSSLFGLLISSPDEDSCEIFITHL</sequence>
<evidence type="ECO:0008006" key="3">
    <source>
        <dbReference type="Google" id="ProtNLM"/>
    </source>
</evidence>
<dbReference type="AlphaFoldDB" id="A0A814N695"/>
<dbReference type="Gene3D" id="1.10.238.10">
    <property type="entry name" value="EF-hand"/>
    <property type="match status" value="1"/>
</dbReference>
<accession>A0A814N695</accession>
<dbReference type="Proteomes" id="UP000663828">
    <property type="component" value="Unassembled WGS sequence"/>
</dbReference>
<evidence type="ECO:0000313" key="2">
    <source>
        <dbReference type="Proteomes" id="UP000663828"/>
    </source>
</evidence>
<dbReference type="SUPFAM" id="SSF47473">
    <property type="entry name" value="EF-hand"/>
    <property type="match status" value="1"/>
</dbReference>
<reference evidence="1" key="1">
    <citation type="submission" date="2021-02" db="EMBL/GenBank/DDBJ databases">
        <authorList>
            <person name="Nowell W R."/>
        </authorList>
    </citation>
    <scope>NUCLEOTIDE SEQUENCE</scope>
</reference>
<comment type="caution">
    <text evidence="1">The sequence shown here is derived from an EMBL/GenBank/DDBJ whole genome shotgun (WGS) entry which is preliminary data.</text>
</comment>
<name>A0A814N695_ADIRI</name>
<evidence type="ECO:0000313" key="1">
    <source>
        <dbReference type="EMBL" id="CAF1087903.1"/>
    </source>
</evidence>